<protein>
    <submittedName>
        <fullName evidence="8">Membrane protein YphA (DoxX/SURF4 family)</fullName>
    </submittedName>
</protein>
<dbReference type="EMBL" id="JAVDVX010000002">
    <property type="protein sequence ID" value="MDR7089425.1"/>
    <property type="molecule type" value="Genomic_DNA"/>
</dbReference>
<feature type="transmembrane region" description="Helical" evidence="7">
    <location>
        <begin position="59"/>
        <end position="83"/>
    </location>
</feature>
<evidence type="ECO:0000313" key="9">
    <source>
        <dbReference type="Proteomes" id="UP001253595"/>
    </source>
</evidence>
<evidence type="ECO:0000256" key="3">
    <source>
        <dbReference type="ARBA" id="ARBA00022475"/>
    </source>
</evidence>
<evidence type="ECO:0000313" key="8">
    <source>
        <dbReference type="EMBL" id="MDR7089425.1"/>
    </source>
</evidence>
<evidence type="ECO:0000256" key="1">
    <source>
        <dbReference type="ARBA" id="ARBA00004651"/>
    </source>
</evidence>
<sequence length="209" mass="23331">MLNFTSLFRLHNNLINHSANLASLALRLYLAPIFWMAGMSKLNAFDSTVEWFGNSDWGLGLPFPFLMTVLATAAELIGAVLLVLGLFTRLISIPLMITMLIAILCVHWDNGWQAIADANAPFANEQVLAAPEKLERARDILQTHGNYEWLTASGKFVILNNGIEFAATYFIMLLALAGLGGGRYHSLDYWLNLYLGRQYPLLKNVSLNR</sequence>
<evidence type="ECO:0000256" key="2">
    <source>
        <dbReference type="ARBA" id="ARBA00006679"/>
    </source>
</evidence>
<evidence type="ECO:0000256" key="4">
    <source>
        <dbReference type="ARBA" id="ARBA00022692"/>
    </source>
</evidence>
<feature type="transmembrane region" description="Helical" evidence="7">
    <location>
        <begin position="21"/>
        <end position="39"/>
    </location>
</feature>
<dbReference type="PANTHER" id="PTHR33452">
    <property type="entry name" value="OXIDOREDUCTASE CATD-RELATED"/>
    <property type="match status" value="1"/>
</dbReference>
<accession>A0ABU1UW84</accession>
<keyword evidence="4 7" id="KW-0812">Transmembrane</keyword>
<dbReference type="Proteomes" id="UP001253595">
    <property type="component" value="Unassembled WGS sequence"/>
</dbReference>
<feature type="transmembrane region" description="Helical" evidence="7">
    <location>
        <begin position="156"/>
        <end position="179"/>
    </location>
</feature>
<keyword evidence="6 7" id="KW-0472">Membrane</keyword>
<reference evidence="8 9" key="1">
    <citation type="submission" date="2023-07" db="EMBL/GenBank/DDBJ databases">
        <title>Sorghum-associated microbial communities from plants grown in Nebraska, USA.</title>
        <authorList>
            <person name="Schachtman D."/>
        </authorList>
    </citation>
    <scope>NUCLEOTIDE SEQUENCE [LARGE SCALE GENOMIC DNA]</scope>
    <source>
        <strain evidence="8 9">BE190</strain>
    </source>
</reference>
<keyword evidence="5 7" id="KW-1133">Transmembrane helix</keyword>
<dbReference type="PANTHER" id="PTHR33452:SF19">
    <property type="entry name" value="DOXX FAMILY PROTEIN"/>
    <property type="match status" value="1"/>
</dbReference>
<evidence type="ECO:0000256" key="7">
    <source>
        <dbReference type="SAM" id="Phobius"/>
    </source>
</evidence>
<evidence type="ECO:0000256" key="6">
    <source>
        <dbReference type="ARBA" id="ARBA00023136"/>
    </source>
</evidence>
<dbReference type="InterPro" id="IPR051907">
    <property type="entry name" value="DoxX-like_oxidoreductase"/>
</dbReference>
<dbReference type="InterPro" id="IPR032808">
    <property type="entry name" value="DoxX"/>
</dbReference>
<feature type="transmembrane region" description="Helical" evidence="7">
    <location>
        <begin position="90"/>
        <end position="109"/>
    </location>
</feature>
<comment type="caution">
    <text evidence="8">The sequence shown here is derived from an EMBL/GenBank/DDBJ whole genome shotgun (WGS) entry which is preliminary data.</text>
</comment>
<keyword evidence="3" id="KW-1003">Cell membrane</keyword>
<gene>
    <name evidence="8" type="ORF">J2X05_001431</name>
</gene>
<comment type="subcellular location">
    <subcellularLocation>
        <location evidence="1">Cell membrane</location>
        <topology evidence="1">Multi-pass membrane protein</topology>
    </subcellularLocation>
</comment>
<evidence type="ECO:0000256" key="5">
    <source>
        <dbReference type="ARBA" id="ARBA00022989"/>
    </source>
</evidence>
<organism evidence="8 9">
    <name type="scientific">Cellvibrio fibrivorans</name>
    <dbReference type="NCBI Taxonomy" id="126350"/>
    <lineage>
        <taxon>Bacteria</taxon>
        <taxon>Pseudomonadati</taxon>
        <taxon>Pseudomonadota</taxon>
        <taxon>Gammaproteobacteria</taxon>
        <taxon>Cellvibrionales</taxon>
        <taxon>Cellvibrionaceae</taxon>
        <taxon>Cellvibrio</taxon>
    </lineage>
</organism>
<proteinExistence type="inferred from homology"/>
<name>A0ABU1UW84_9GAMM</name>
<dbReference type="Pfam" id="PF07681">
    <property type="entry name" value="DoxX"/>
    <property type="match status" value="1"/>
</dbReference>
<comment type="similarity">
    <text evidence="2">Belongs to the DoxX family.</text>
</comment>
<dbReference type="RefSeq" id="WP_310070528.1">
    <property type="nucleotide sequence ID" value="NZ_JAVDVX010000002.1"/>
</dbReference>
<keyword evidence="9" id="KW-1185">Reference proteome</keyword>